<keyword evidence="2" id="KW-1185">Reference proteome</keyword>
<sequence length="94" mass="11396">MSHSEKEPLKQLPEALRWPKFSGKGQYEHMELIDYIYGLFINVPSITDYWISARINTAFKVHASIWYIEMKELHGRRSWPWWKSRKIQKERNST</sequence>
<dbReference type="EMBL" id="AVOT02041202">
    <property type="protein sequence ID" value="MBW0536462.1"/>
    <property type="molecule type" value="Genomic_DNA"/>
</dbReference>
<dbReference type="Proteomes" id="UP000765509">
    <property type="component" value="Unassembled WGS sequence"/>
</dbReference>
<evidence type="ECO:0000313" key="1">
    <source>
        <dbReference type="EMBL" id="MBW0536462.1"/>
    </source>
</evidence>
<organism evidence="1 2">
    <name type="scientific">Austropuccinia psidii MF-1</name>
    <dbReference type="NCBI Taxonomy" id="1389203"/>
    <lineage>
        <taxon>Eukaryota</taxon>
        <taxon>Fungi</taxon>
        <taxon>Dikarya</taxon>
        <taxon>Basidiomycota</taxon>
        <taxon>Pucciniomycotina</taxon>
        <taxon>Pucciniomycetes</taxon>
        <taxon>Pucciniales</taxon>
        <taxon>Sphaerophragmiaceae</taxon>
        <taxon>Austropuccinia</taxon>
    </lineage>
</organism>
<accession>A0A9Q3FGD2</accession>
<comment type="caution">
    <text evidence="1">The sequence shown here is derived from an EMBL/GenBank/DDBJ whole genome shotgun (WGS) entry which is preliminary data.</text>
</comment>
<gene>
    <name evidence="1" type="ORF">O181_076177</name>
</gene>
<protein>
    <submittedName>
        <fullName evidence="1">Uncharacterized protein</fullName>
    </submittedName>
</protein>
<evidence type="ECO:0000313" key="2">
    <source>
        <dbReference type="Proteomes" id="UP000765509"/>
    </source>
</evidence>
<reference evidence="1" key="1">
    <citation type="submission" date="2021-03" db="EMBL/GenBank/DDBJ databases">
        <title>Draft genome sequence of rust myrtle Austropuccinia psidii MF-1, a brazilian biotype.</title>
        <authorList>
            <person name="Quecine M.C."/>
            <person name="Pachon D.M.R."/>
            <person name="Bonatelli M.L."/>
            <person name="Correr F.H."/>
            <person name="Franceschini L.M."/>
            <person name="Leite T.F."/>
            <person name="Margarido G.R.A."/>
            <person name="Almeida C.A."/>
            <person name="Ferrarezi J.A."/>
            <person name="Labate C.A."/>
        </authorList>
    </citation>
    <scope>NUCLEOTIDE SEQUENCE</scope>
    <source>
        <strain evidence="1">MF-1</strain>
    </source>
</reference>
<dbReference type="AlphaFoldDB" id="A0A9Q3FGD2"/>
<proteinExistence type="predicted"/>
<dbReference type="OrthoDB" id="2507294at2759"/>
<name>A0A9Q3FGD2_9BASI</name>